<dbReference type="GO" id="GO:0001817">
    <property type="term" value="P:regulation of cytokine production"/>
    <property type="evidence" value="ECO:0007669"/>
    <property type="project" value="TreeGrafter"/>
</dbReference>
<dbReference type="InterPro" id="IPR036179">
    <property type="entry name" value="Ig-like_dom_sf"/>
</dbReference>
<evidence type="ECO:0000256" key="2">
    <source>
        <dbReference type="ARBA" id="ARBA00007591"/>
    </source>
</evidence>
<dbReference type="STRING" id="137246.A0A401RJX3"/>
<dbReference type="SMART" id="SM00406">
    <property type="entry name" value="IGv"/>
    <property type="match status" value="1"/>
</dbReference>
<dbReference type="SMART" id="SM00409">
    <property type="entry name" value="IG"/>
    <property type="match status" value="1"/>
</dbReference>
<protein>
    <recommendedName>
        <fullName evidence="14">Butyrophilin subfamily 1 member A1-like</fullName>
    </recommendedName>
</protein>
<keyword evidence="5" id="KW-1015">Disulfide bond</keyword>
<dbReference type="InterPro" id="IPR013320">
    <property type="entry name" value="ConA-like_dom_sf"/>
</dbReference>
<evidence type="ECO:0000313" key="13">
    <source>
        <dbReference type="Proteomes" id="UP000287033"/>
    </source>
</evidence>
<dbReference type="SUPFAM" id="SSF49899">
    <property type="entry name" value="Concanavalin A-like lectins/glucanases"/>
    <property type="match status" value="1"/>
</dbReference>
<dbReference type="SUPFAM" id="SSF48726">
    <property type="entry name" value="Immunoglobulin"/>
    <property type="match status" value="1"/>
</dbReference>
<dbReference type="PROSITE" id="PS50835">
    <property type="entry name" value="IG_LIKE"/>
    <property type="match status" value="1"/>
</dbReference>
<evidence type="ECO:0000256" key="5">
    <source>
        <dbReference type="ARBA" id="ARBA00023157"/>
    </source>
</evidence>
<sequence>MEGVHLILLLLIGILCSAYGEFRVSGPSHPVVAIVGEDAVLECYLVPQVFVNNMVVRWFKSDIRLPVHAYRNGQDDTAAQHQAYRKRTELFQDEVSKGNVSLRIKNTRVSDEGKYLCTVDDTANFEETTIELKVGDGFFPSVSGWLVFLSLMLCLVIIILIAGIIWIVKQLRNIKELQHDKMIVQYVSVTLDTETANPKLEVSKDQKNVRLTQIALSVHDNEERFTVYESMLGSEGFTSGSHYWEVEFVGNQHWTVGVATESVERKREIQLTPKNGFWTIGRTENKFQANFEKTSDIQTGEIPRKIGVYLSYESGIVSFYSTGTKIYLYTFTGCEFTEKVYPFFSTTHCDKWLRICPV</sequence>
<dbReference type="Pfam" id="PF13765">
    <property type="entry name" value="PRY"/>
    <property type="match status" value="1"/>
</dbReference>
<evidence type="ECO:0000259" key="10">
    <source>
        <dbReference type="PROSITE" id="PS50188"/>
    </source>
</evidence>
<dbReference type="OrthoDB" id="9986391at2759"/>
<accession>A0A401RJX3</accession>
<dbReference type="InterPro" id="IPR013783">
    <property type="entry name" value="Ig-like_fold"/>
</dbReference>
<dbReference type="FunFam" id="2.60.40.10:FF:000142">
    <property type="entry name" value="V-set domain-containing T-cell activation inhibitor 1"/>
    <property type="match status" value="1"/>
</dbReference>
<dbReference type="GO" id="GO:0050852">
    <property type="term" value="P:T cell receptor signaling pathway"/>
    <property type="evidence" value="ECO:0007669"/>
    <property type="project" value="TreeGrafter"/>
</dbReference>
<keyword evidence="8" id="KW-1133">Transmembrane helix</keyword>
<evidence type="ECO:0008006" key="14">
    <source>
        <dbReference type="Google" id="ProtNLM"/>
    </source>
</evidence>
<evidence type="ECO:0000256" key="8">
    <source>
        <dbReference type="SAM" id="Phobius"/>
    </source>
</evidence>
<dbReference type="Gene3D" id="2.60.120.920">
    <property type="match status" value="1"/>
</dbReference>
<evidence type="ECO:0000313" key="12">
    <source>
        <dbReference type="EMBL" id="GCC18437.1"/>
    </source>
</evidence>
<dbReference type="InterPro" id="IPR003877">
    <property type="entry name" value="SPRY_dom"/>
</dbReference>
<feature type="transmembrane region" description="Helical" evidence="8">
    <location>
        <begin position="145"/>
        <end position="168"/>
    </location>
</feature>
<keyword evidence="3 9" id="KW-0732">Signal</keyword>
<dbReference type="SMART" id="SM00449">
    <property type="entry name" value="SPRY"/>
    <property type="match status" value="1"/>
</dbReference>
<feature type="chain" id="PRO_5019017662" description="Butyrophilin subfamily 1 member A1-like" evidence="9">
    <location>
        <begin position="21"/>
        <end position="358"/>
    </location>
</feature>
<feature type="signal peptide" evidence="9">
    <location>
        <begin position="1"/>
        <end position="20"/>
    </location>
</feature>
<dbReference type="SMART" id="SM00589">
    <property type="entry name" value="PRY"/>
    <property type="match status" value="1"/>
</dbReference>
<dbReference type="InterPro" id="IPR001870">
    <property type="entry name" value="B30.2/SPRY"/>
</dbReference>
<dbReference type="GO" id="GO:0005102">
    <property type="term" value="F:signaling receptor binding"/>
    <property type="evidence" value="ECO:0007669"/>
    <property type="project" value="TreeGrafter"/>
</dbReference>
<evidence type="ECO:0000259" key="11">
    <source>
        <dbReference type="PROSITE" id="PS50835"/>
    </source>
</evidence>
<evidence type="ECO:0000256" key="7">
    <source>
        <dbReference type="ARBA" id="ARBA00023319"/>
    </source>
</evidence>
<dbReference type="GO" id="GO:0050863">
    <property type="term" value="P:regulation of T cell activation"/>
    <property type="evidence" value="ECO:0007669"/>
    <property type="project" value="UniProtKB-ARBA"/>
</dbReference>
<dbReference type="OMA" id="FFRSAKP"/>
<dbReference type="InterPro" id="IPR003599">
    <property type="entry name" value="Ig_sub"/>
</dbReference>
<keyword evidence="6" id="KW-0325">Glycoprotein</keyword>
<keyword evidence="7" id="KW-0393">Immunoglobulin domain</keyword>
<dbReference type="InterPro" id="IPR050504">
    <property type="entry name" value="IgSF_BTN/MOG"/>
</dbReference>
<evidence type="ECO:0000256" key="1">
    <source>
        <dbReference type="ARBA" id="ARBA00004370"/>
    </source>
</evidence>
<dbReference type="Proteomes" id="UP000287033">
    <property type="component" value="Unassembled WGS sequence"/>
</dbReference>
<dbReference type="GO" id="GO:0009897">
    <property type="term" value="C:external side of plasma membrane"/>
    <property type="evidence" value="ECO:0007669"/>
    <property type="project" value="TreeGrafter"/>
</dbReference>
<dbReference type="InterPro" id="IPR003879">
    <property type="entry name" value="Butyrophylin_SPRY"/>
</dbReference>
<proteinExistence type="inferred from homology"/>
<keyword evidence="13" id="KW-1185">Reference proteome</keyword>
<dbReference type="Gene3D" id="2.60.40.10">
    <property type="entry name" value="Immunoglobulins"/>
    <property type="match status" value="1"/>
</dbReference>
<dbReference type="InterPro" id="IPR013106">
    <property type="entry name" value="Ig_V-set"/>
</dbReference>
<dbReference type="Pfam" id="PF00622">
    <property type="entry name" value="SPRY"/>
    <property type="match status" value="1"/>
</dbReference>
<feature type="domain" description="B30.2/SPRY" evidence="10">
    <location>
        <begin position="169"/>
        <end position="358"/>
    </location>
</feature>
<dbReference type="Pfam" id="PF07686">
    <property type="entry name" value="V-set"/>
    <property type="match status" value="1"/>
</dbReference>
<name>A0A401RJX3_CHIPU</name>
<dbReference type="PROSITE" id="PS50188">
    <property type="entry name" value="B302_SPRY"/>
    <property type="match status" value="1"/>
</dbReference>
<organism evidence="12 13">
    <name type="scientific">Chiloscyllium punctatum</name>
    <name type="common">Brownbanded bambooshark</name>
    <name type="synonym">Hemiscyllium punctatum</name>
    <dbReference type="NCBI Taxonomy" id="137246"/>
    <lineage>
        <taxon>Eukaryota</taxon>
        <taxon>Metazoa</taxon>
        <taxon>Chordata</taxon>
        <taxon>Craniata</taxon>
        <taxon>Vertebrata</taxon>
        <taxon>Chondrichthyes</taxon>
        <taxon>Elasmobranchii</taxon>
        <taxon>Galeomorphii</taxon>
        <taxon>Galeoidea</taxon>
        <taxon>Orectolobiformes</taxon>
        <taxon>Hemiscylliidae</taxon>
        <taxon>Chiloscyllium</taxon>
    </lineage>
</organism>
<comment type="similarity">
    <text evidence="2">Belongs to the immunoglobulin superfamily. BTN/MOG family.</text>
</comment>
<dbReference type="EMBL" id="BEZZ01004461">
    <property type="protein sequence ID" value="GCC18437.1"/>
    <property type="molecule type" value="Genomic_DNA"/>
</dbReference>
<dbReference type="AlphaFoldDB" id="A0A401RJX3"/>
<evidence type="ECO:0000256" key="6">
    <source>
        <dbReference type="ARBA" id="ARBA00023180"/>
    </source>
</evidence>
<comment type="subcellular location">
    <subcellularLocation>
        <location evidence="1">Membrane</location>
    </subcellularLocation>
</comment>
<dbReference type="PRINTS" id="PR01407">
    <property type="entry name" value="BUTYPHLNCDUF"/>
</dbReference>
<dbReference type="InterPro" id="IPR007110">
    <property type="entry name" value="Ig-like_dom"/>
</dbReference>
<reference evidence="12 13" key="1">
    <citation type="journal article" date="2018" name="Nat. Ecol. Evol.">
        <title>Shark genomes provide insights into elasmobranch evolution and the origin of vertebrates.</title>
        <authorList>
            <person name="Hara Y"/>
            <person name="Yamaguchi K"/>
            <person name="Onimaru K"/>
            <person name="Kadota M"/>
            <person name="Koyanagi M"/>
            <person name="Keeley SD"/>
            <person name="Tatsumi K"/>
            <person name="Tanaka K"/>
            <person name="Motone F"/>
            <person name="Kageyama Y"/>
            <person name="Nozu R"/>
            <person name="Adachi N"/>
            <person name="Nishimura O"/>
            <person name="Nakagawa R"/>
            <person name="Tanegashima C"/>
            <person name="Kiyatake I"/>
            <person name="Matsumoto R"/>
            <person name="Murakumo K"/>
            <person name="Nishida K"/>
            <person name="Terakita A"/>
            <person name="Kuratani S"/>
            <person name="Sato K"/>
            <person name="Hyodo S Kuraku.S."/>
        </authorList>
    </citation>
    <scope>NUCLEOTIDE SEQUENCE [LARGE SCALE GENOMIC DNA]</scope>
</reference>
<evidence type="ECO:0000256" key="9">
    <source>
        <dbReference type="SAM" id="SignalP"/>
    </source>
</evidence>
<evidence type="ECO:0000256" key="4">
    <source>
        <dbReference type="ARBA" id="ARBA00023136"/>
    </source>
</evidence>
<dbReference type="InterPro" id="IPR006574">
    <property type="entry name" value="PRY"/>
</dbReference>
<keyword evidence="4 8" id="KW-0472">Membrane</keyword>
<evidence type="ECO:0000256" key="3">
    <source>
        <dbReference type="ARBA" id="ARBA00022729"/>
    </source>
</evidence>
<dbReference type="CDD" id="cd13733">
    <property type="entry name" value="SPRY_PRY_C-I_1"/>
    <property type="match status" value="1"/>
</dbReference>
<feature type="domain" description="Ig-like" evidence="11">
    <location>
        <begin position="36"/>
        <end position="133"/>
    </location>
</feature>
<dbReference type="PANTHER" id="PTHR24100">
    <property type="entry name" value="BUTYROPHILIN"/>
    <property type="match status" value="1"/>
</dbReference>
<keyword evidence="8" id="KW-0812">Transmembrane</keyword>
<dbReference type="GO" id="GO:1903037">
    <property type="term" value="P:regulation of leukocyte cell-cell adhesion"/>
    <property type="evidence" value="ECO:0007669"/>
    <property type="project" value="UniProtKB-ARBA"/>
</dbReference>
<dbReference type="FunFam" id="2.60.120.920:FF:000004">
    <property type="entry name" value="Butyrophilin subfamily 1 member A1"/>
    <property type="match status" value="1"/>
</dbReference>
<gene>
    <name evidence="12" type="ORF">chiPu_0021671</name>
</gene>
<dbReference type="InterPro" id="IPR043136">
    <property type="entry name" value="B30.2/SPRY_sf"/>
</dbReference>
<comment type="caution">
    <text evidence="12">The sequence shown here is derived from an EMBL/GenBank/DDBJ whole genome shotgun (WGS) entry which is preliminary data.</text>
</comment>